<proteinExistence type="predicted"/>
<dbReference type="InterPro" id="IPR009939">
    <property type="entry name" value="Chitosanase_fungal"/>
</dbReference>
<name>A0ABV4BHQ7_9GAMM</name>
<keyword evidence="5" id="KW-0119">Carbohydrate metabolism</keyword>
<keyword evidence="6" id="KW-0326">Glycosidase</keyword>
<dbReference type="Proteomes" id="UP001564408">
    <property type="component" value="Unassembled WGS sequence"/>
</dbReference>
<evidence type="ECO:0000313" key="9">
    <source>
        <dbReference type="Proteomes" id="UP001564408"/>
    </source>
</evidence>
<comment type="caution">
    <text evidence="8">The sequence shown here is derived from an EMBL/GenBank/DDBJ whole genome shotgun (WGS) entry which is preliminary data.</text>
</comment>
<reference evidence="8 9" key="1">
    <citation type="submission" date="2024-05" db="EMBL/GenBank/DDBJ databases">
        <title>Genome Sequence and Characterization of the New Strain Purple Sulfur Bacterium of Genus Thioalkalicoccus.</title>
        <authorList>
            <person name="Bryantseva I.A."/>
            <person name="Kyndt J.A."/>
            <person name="Imhoff J.F."/>
        </authorList>
    </citation>
    <scope>NUCLEOTIDE SEQUENCE [LARGE SCALE GENOMIC DNA]</scope>
    <source>
        <strain evidence="8 9">Um2</strain>
    </source>
</reference>
<protein>
    <submittedName>
        <fullName evidence="8">Glycoside hydrolase family 75 protein</fullName>
    </submittedName>
</protein>
<gene>
    <name evidence="8" type="ORF">ABC977_16775</name>
</gene>
<comment type="subcellular location">
    <subcellularLocation>
        <location evidence="1">Secreted</location>
    </subcellularLocation>
</comment>
<keyword evidence="3" id="KW-0732">Signal</keyword>
<organism evidence="8 9">
    <name type="scientific">Thioalkalicoccus limnaeus</name>
    <dbReference type="NCBI Taxonomy" id="120681"/>
    <lineage>
        <taxon>Bacteria</taxon>
        <taxon>Pseudomonadati</taxon>
        <taxon>Pseudomonadota</taxon>
        <taxon>Gammaproteobacteria</taxon>
        <taxon>Chromatiales</taxon>
        <taxon>Chromatiaceae</taxon>
        <taxon>Thioalkalicoccus</taxon>
    </lineage>
</organism>
<evidence type="ECO:0000256" key="1">
    <source>
        <dbReference type="ARBA" id="ARBA00004613"/>
    </source>
</evidence>
<keyword evidence="2" id="KW-0964">Secreted</keyword>
<evidence type="ECO:0000256" key="5">
    <source>
        <dbReference type="ARBA" id="ARBA00023277"/>
    </source>
</evidence>
<accession>A0ABV4BHQ7</accession>
<dbReference type="EMBL" id="JBDKXB010000039">
    <property type="protein sequence ID" value="MEY6434061.1"/>
    <property type="molecule type" value="Genomic_DNA"/>
</dbReference>
<keyword evidence="4 8" id="KW-0378">Hydrolase</keyword>
<keyword evidence="9" id="KW-1185">Reference proteome</keyword>
<evidence type="ECO:0000256" key="3">
    <source>
        <dbReference type="ARBA" id="ARBA00022729"/>
    </source>
</evidence>
<evidence type="ECO:0000256" key="7">
    <source>
        <dbReference type="ARBA" id="ARBA00023326"/>
    </source>
</evidence>
<evidence type="ECO:0000256" key="4">
    <source>
        <dbReference type="ARBA" id="ARBA00022801"/>
    </source>
</evidence>
<evidence type="ECO:0000256" key="2">
    <source>
        <dbReference type="ARBA" id="ARBA00022525"/>
    </source>
</evidence>
<evidence type="ECO:0000313" key="8">
    <source>
        <dbReference type="EMBL" id="MEY6434061.1"/>
    </source>
</evidence>
<evidence type="ECO:0000256" key="6">
    <source>
        <dbReference type="ARBA" id="ARBA00023295"/>
    </source>
</evidence>
<dbReference type="Pfam" id="PF07335">
    <property type="entry name" value="Glyco_hydro_75"/>
    <property type="match status" value="1"/>
</dbReference>
<keyword evidence="7" id="KW-0624">Polysaccharide degradation</keyword>
<dbReference type="GO" id="GO:0016787">
    <property type="term" value="F:hydrolase activity"/>
    <property type="evidence" value="ECO:0007669"/>
    <property type="project" value="UniProtKB-KW"/>
</dbReference>
<sequence length="128" mass="13707">MPFAVIPTTWQRSGTPGPKLGDLGVAYRRSNGKLAYFVVGDTGPRNKLGEGSVALHQALGNDPFVDRFGKRRAYKGIGARDVVYLLFPGSAQAVASFDAILIERAAKPLFERFGGIDRLKACAASLVP</sequence>